<proteinExistence type="predicted"/>
<accession>A0ABR3S6U8</accession>
<keyword evidence="1" id="KW-0418">Kinase</keyword>
<dbReference type="SUPFAM" id="SSF56784">
    <property type="entry name" value="HAD-like"/>
    <property type="match status" value="1"/>
</dbReference>
<dbReference type="Proteomes" id="UP001521785">
    <property type="component" value="Unassembled WGS sequence"/>
</dbReference>
<evidence type="ECO:0000313" key="1">
    <source>
        <dbReference type="EMBL" id="KAL1612424.1"/>
    </source>
</evidence>
<dbReference type="PANTHER" id="PTHR12083">
    <property type="entry name" value="BIFUNCTIONAL POLYNUCLEOTIDE PHOSPHATASE/KINASE"/>
    <property type="match status" value="1"/>
</dbReference>
<dbReference type="EMBL" id="JAKJXO020000001">
    <property type="protein sequence ID" value="KAL1612424.1"/>
    <property type="molecule type" value="Genomic_DNA"/>
</dbReference>
<protein>
    <submittedName>
        <fullName evidence="1">DNA kinase/phosphatase Pnk1</fullName>
    </submittedName>
</protein>
<dbReference type="SUPFAM" id="SSF52540">
    <property type="entry name" value="P-loop containing nucleoside triphosphate hydrolases"/>
    <property type="match status" value="1"/>
</dbReference>
<dbReference type="InterPro" id="IPR023214">
    <property type="entry name" value="HAD_sf"/>
</dbReference>
<dbReference type="Gene3D" id="3.40.50.1000">
    <property type="entry name" value="HAD superfamily/HAD-like"/>
    <property type="match status" value="1"/>
</dbReference>
<name>A0ABR3S6U8_9PLEO</name>
<dbReference type="InterPro" id="IPR036412">
    <property type="entry name" value="HAD-like_sf"/>
</dbReference>
<evidence type="ECO:0000313" key="2">
    <source>
        <dbReference type="Proteomes" id="UP001521785"/>
    </source>
</evidence>
<keyword evidence="2" id="KW-1185">Reference proteome</keyword>
<sequence length="209" mass="23247">MKSDQKRLADFKAKVSTVFTQLELPISVYAATSHDRYRKPRVGMWVELLEDHDLERAGTVDLDNSFFVGDAAGRRASGSRTKDFSCGDRNFAANVGIHFHTPEEYFLEEDPSPFIREFDPTVVLQEAAAISTDATSEPFSKAVSLEIVLFCGSPGAGKSSFYWRHLQPLGYARVNQDILKTREKCIKAAEELIGEGTSVVIGKRIPPNM</sequence>
<dbReference type="Gene3D" id="3.40.50.300">
    <property type="entry name" value="P-loop containing nucleotide triphosphate hydrolases"/>
    <property type="match status" value="1"/>
</dbReference>
<keyword evidence="1" id="KW-0808">Transferase</keyword>
<dbReference type="GO" id="GO:0016301">
    <property type="term" value="F:kinase activity"/>
    <property type="evidence" value="ECO:0007669"/>
    <property type="project" value="UniProtKB-KW"/>
</dbReference>
<gene>
    <name evidence="1" type="primary">pnk1</name>
    <name evidence="1" type="ORF">SLS60_000650</name>
</gene>
<dbReference type="InterPro" id="IPR027417">
    <property type="entry name" value="P-loop_NTPase"/>
</dbReference>
<dbReference type="PANTHER" id="PTHR12083:SF9">
    <property type="entry name" value="BIFUNCTIONAL POLYNUCLEOTIDE PHOSPHATASE_KINASE"/>
    <property type="match status" value="1"/>
</dbReference>
<reference evidence="1 2" key="1">
    <citation type="submission" date="2024-02" db="EMBL/GenBank/DDBJ databases">
        <title>De novo assembly and annotation of 12 fungi associated with fruit tree decline syndrome in Ontario, Canada.</title>
        <authorList>
            <person name="Sulman M."/>
            <person name="Ellouze W."/>
            <person name="Ilyukhin E."/>
        </authorList>
    </citation>
    <scope>NUCLEOTIDE SEQUENCE [LARGE SCALE GENOMIC DNA]</scope>
    <source>
        <strain evidence="1 2">M42-189</strain>
    </source>
</reference>
<organism evidence="1 2">
    <name type="scientific">Paraconiothyrium brasiliense</name>
    <dbReference type="NCBI Taxonomy" id="300254"/>
    <lineage>
        <taxon>Eukaryota</taxon>
        <taxon>Fungi</taxon>
        <taxon>Dikarya</taxon>
        <taxon>Ascomycota</taxon>
        <taxon>Pezizomycotina</taxon>
        <taxon>Dothideomycetes</taxon>
        <taxon>Pleosporomycetidae</taxon>
        <taxon>Pleosporales</taxon>
        <taxon>Massarineae</taxon>
        <taxon>Didymosphaeriaceae</taxon>
        <taxon>Paraconiothyrium</taxon>
    </lineage>
</organism>
<dbReference type="InterPro" id="IPR013954">
    <property type="entry name" value="PNK3P"/>
</dbReference>
<dbReference type="Pfam" id="PF13671">
    <property type="entry name" value="AAA_33"/>
    <property type="match status" value="1"/>
</dbReference>
<dbReference type="Pfam" id="PF08645">
    <property type="entry name" value="PNK3P"/>
    <property type="match status" value="1"/>
</dbReference>
<comment type="caution">
    <text evidence="1">The sequence shown here is derived from an EMBL/GenBank/DDBJ whole genome shotgun (WGS) entry which is preliminary data.</text>
</comment>